<accession>A0ABX2SXE0</accession>
<organism evidence="1 2">
    <name type="scientific">Gemelliphila palaticanis</name>
    <dbReference type="NCBI Taxonomy" id="81950"/>
    <lineage>
        <taxon>Bacteria</taxon>
        <taxon>Bacillati</taxon>
        <taxon>Bacillota</taxon>
        <taxon>Bacilli</taxon>
        <taxon>Bacillales</taxon>
        <taxon>Gemellaceae</taxon>
        <taxon>Gemelliphila</taxon>
    </lineage>
</organism>
<reference evidence="1 2" key="1">
    <citation type="submission" date="2020-07" db="EMBL/GenBank/DDBJ databases">
        <title>MOT database genomes.</title>
        <authorList>
            <person name="Joseph S."/>
            <person name="Aduse-Opoku J."/>
            <person name="Hashim A."/>
            <person name="Wade W."/>
            <person name="Curtis M."/>
        </authorList>
    </citation>
    <scope>NUCLEOTIDE SEQUENCE [LARGE SCALE GENOMIC DNA]</scope>
    <source>
        <strain evidence="1 2">CIP 106318</strain>
    </source>
</reference>
<sequence length="172" mass="20335">MPKHINETKLQKLLHKIIIDTKKFLEKNPTLQFYSVGFDCNSEYAEILLCFNTEEAFQKTLKYYQNGEYSDLYRTEESILDLRFNTGDWDYQGISTYTVFTEEELTEIYGDDYEKMQTEMMKFNYSLMQKFCKTPCYDLIPKTDNFTPICIDHEEDVDYALAQTAQAIQGSK</sequence>
<name>A0ABX2SXE0_9BACL</name>
<evidence type="ECO:0000313" key="1">
    <source>
        <dbReference type="EMBL" id="NYS46815.1"/>
    </source>
</evidence>
<evidence type="ECO:0000313" key="2">
    <source>
        <dbReference type="Proteomes" id="UP000531840"/>
    </source>
</evidence>
<dbReference type="InterPro" id="IPR025409">
    <property type="entry name" value="DUF4303"/>
</dbReference>
<comment type="caution">
    <text evidence="1">The sequence shown here is derived from an EMBL/GenBank/DDBJ whole genome shotgun (WGS) entry which is preliminary data.</text>
</comment>
<dbReference type="EMBL" id="JACBYF010000002">
    <property type="protein sequence ID" value="NYS46815.1"/>
    <property type="molecule type" value="Genomic_DNA"/>
</dbReference>
<gene>
    <name evidence="1" type="ORF">HZY85_01215</name>
</gene>
<dbReference type="RefSeq" id="WP_179940043.1">
    <property type="nucleotide sequence ID" value="NZ_JACBYF010000002.1"/>
</dbReference>
<protein>
    <submittedName>
        <fullName evidence="1">DUF4303 domain-containing protein</fullName>
    </submittedName>
</protein>
<dbReference type="Pfam" id="PF14136">
    <property type="entry name" value="DUF4303"/>
    <property type="match status" value="1"/>
</dbReference>
<keyword evidence="2" id="KW-1185">Reference proteome</keyword>
<proteinExistence type="predicted"/>
<dbReference type="Proteomes" id="UP000531840">
    <property type="component" value="Unassembled WGS sequence"/>
</dbReference>